<keyword evidence="11 20" id="KW-0274">FAD</keyword>
<dbReference type="GO" id="GO:0071949">
    <property type="term" value="F:FAD binding"/>
    <property type="evidence" value="ECO:0007669"/>
    <property type="project" value="InterPro"/>
</dbReference>
<evidence type="ECO:0000256" key="7">
    <source>
        <dbReference type="ARBA" id="ARBA00015188"/>
    </source>
</evidence>
<comment type="caution">
    <text evidence="22">The sequence shown here is derived from an EMBL/GenBank/DDBJ whole genome shotgun (WGS) entry which is preliminary data.</text>
</comment>
<evidence type="ECO:0000256" key="12">
    <source>
        <dbReference type="ARBA" id="ARBA00022857"/>
    </source>
</evidence>
<comment type="cofactor">
    <cofactor evidence="1 20">
        <name>FAD</name>
        <dbReference type="ChEBI" id="CHEBI:57692"/>
    </cofactor>
</comment>
<dbReference type="InterPro" id="IPR006094">
    <property type="entry name" value="Oxid_FAD_bind_N"/>
</dbReference>
<evidence type="ECO:0000256" key="19">
    <source>
        <dbReference type="ARBA" id="ARBA00048914"/>
    </source>
</evidence>
<name>A0A432WTL7_9GAMM</name>
<dbReference type="EMBL" id="PIPQ01000014">
    <property type="protein sequence ID" value="RUO37109.1"/>
    <property type="molecule type" value="Genomic_DNA"/>
</dbReference>
<dbReference type="GO" id="GO:0008762">
    <property type="term" value="F:UDP-N-acetylmuramate dehydrogenase activity"/>
    <property type="evidence" value="ECO:0007669"/>
    <property type="project" value="UniProtKB-UniRule"/>
</dbReference>
<dbReference type="Proteomes" id="UP000286976">
    <property type="component" value="Unassembled WGS sequence"/>
</dbReference>
<dbReference type="SUPFAM" id="SSF56194">
    <property type="entry name" value="Uridine diphospho-N-Acetylenolpyruvylglucosamine reductase, MurB, C-terminal domain"/>
    <property type="match status" value="1"/>
</dbReference>
<dbReference type="NCBIfam" id="TIGR00179">
    <property type="entry name" value="murB"/>
    <property type="match status" value="1"/>
</dbReference>
<sequence length="286" mass="32578">MIYLENFNLKEYNAYQIEAVCKKAYFPESENDIIHLLNKLKYTNFHILGNGNNIILAKDYYDVPFIILNKCFDNISIEDGMIAVESGATLKSICTFALRKELTGLEEFYDIPSSVGGAIVMNAGNDKSEIKDTLIKVRYVDSVSGDVHEKLTEEIEFSYRNSLFQQNKELIILKAWFKLLGGNVYDINKRMQESKRKRWLKQPRELPNSGSVFKRPEGKYVGPMLDELGFKGFTIGGAQISKKHSGFIVNVGNATGRDVLGVINEVQLRVKKHFGIDLEVEQRVIY</sequence>
<evidence type="ECO:0000256" key="14">
    <source>
        <dbReference type="ARBA" id="ARBA00022984"/>
    </source>
</evidence>
<dbReference type="Gene3D" id="3.30.43.10">
    <property type="entry name" value="Uridine Diphospho-n-acetylenolpyruvylglucosamine Reductase, domain 2"/>
    <property type="match status" value="1"/>
</dbReference>
<dbReference type="EC" id="1.3.1.98" evidence="6 20"/>
<comment type="catalytic activity">
    <reaction evidence="19 20">
        <text>UDP-N-acetyl-alpha-D-muramate + NADP(+) = UDP-N-acetyl-3-O-(1-carboxyvinyl)-alpha-D-glucosamine + NADPH + H(+)</text>
        <dbReference type="Rhea" id="RHEA:12248"/>
        <dbReference type="ChEBI" id="CHEBI:15378"/>
        <dbReference type="ChEBI" id="CHEBI:57783"/>
        <dbReference type="ChEBI" id="CHEBI:58349"/>
        <dbReference type="ChEBI" id="CHEBI:68483"/>
        <dbReference type="ChEBI" id="CHEBI:70757"/>
        <dbReference type="EC" id="1.3.1.98"/>
    </reaction>
</comment>
<keyword evidence="17 20" id="KW-0961">Cell wall biogenesis/degradation</keyword>
<evidence type="ECO:0000256" key="6">
    <source>
        <dbReference type="ARBA" id="ARBA00012518"/>
    </source>
</evidence>
<keyword evidence="13 20" id="KW-0133">Cell shape</keyword>
<evidence type="ECO:0000256" key="10">
    <source>
        <dbReference type="ARBA" id="ARBA00022630"/>
    </source>
</evidence>
<evidence type="ECO:0000256" key="17">
    <source>
        <dbReference type="ARBA" id="ARBA00023316"/>
    </source>
</evidence>
<evidence type="ECO:0000256" key="1">
    <source>
        <dbReference type="ARBA" id="ARBA00001974"/>
    </source>
</evidence>
<dbReference type="GO" id="GO:0071555">
    <property type="term" value="P:cell wall organization"/>
    <property type="evidence" value="ECO:0007669"/>
    <property type="project" value="UniProtKB-KW"/>
</dbReference>
<dbReference type="AlphaFoldDB" id="A0A432WTL7"/>
<evidence type="ECO:0000259" key="21">
    <source>
        <dbReference type="PROSITE" id="PS51387"/>
    </source>
</evidence>
<dbReference type="InterPro" id="IPR016167">
    <property type="entry name" value="FAD-bd_PCMH_sub1"/>
</dbReference>
<dbReference type="PANTHER" id="PTHR21071">
    <property type="entry name" value="UDP-N-ACETYLENOLPYRUVOYLGLUCOSAMINE REDUCTASE"/>
    <property type="match status" value="1"/>
</dbReference>
<keyword evidence="9 20" id="KW-0132">Cell division</keyword>
<comment type="similarity">
    <text evidence="5 20">Belongs to the MurB family.</text>
</comment>
<evidence type="ECO:0000256" key="15">
    <source>
        <dbReference type="ARBA" id="ARBA00023002"/>
    </source>
</evidence>
<keyword evidence="14 20" id="KW-0573">Peptidoglycan synthesis</keyword>
<evidence type="ECO:0000256" key="2">
    <source>
        <dbReference type="ARBA" id="ARBA00003921"/>
    </source>
</evidence>
<evidence type="ECO:0000313" key="22">
    <source>
        <dbReference type="EMBL" id="RUO37109.1"/>
    </source>
</evidence>
<evidence type="ECO:0000256" key="5">
    <source>
        <dbReference type="ARBA" id="ARBA00010485"/>
    </source>
</evidence>
<dbReference type="Gene3D" id="3.30.465.10">
    <property type="match status" value="1"/>
</dbReference>
<keyword evidence="15 20" id="KW-0560">Oxidoreductase</keyword>
<reference evidence="22 23" key="1">
    <citation type="journal article" date="2011" name="Front. Microbiol.">
        <title>Genomic signatures of strain selection and enhancement in Bacillus atrophaeus var. globigii, a historical biowarfare simulant.</title>
        <authorList>
            <person name="Gibbons H.S."/>
            <person name="Broomall S.M."/>
            <person name="McNew L.A."/>
            <person name="Daligault H."/>
            <person name="Chapman C."/>
            <person name="Bruce D."/>
            <person name="Karavis M."/>
            <person name="Krepps M."/>
            <person name="McGregor P.A."/>
            <person name="Hong C."/>
            <person name="Park K.H."/>
            <person name="Akmal A."/>
            <person name="Feldman A."/>
            <person name="Lin J.S."/>
            <person name="Chang W.E."/>
            <person name="Higgs B.W."/>
            <person name="Demirev P."/>
            <person name="Lindquist J."/>
            <person name="Liem A."/>
            <person name="Fochler E."/>
            <person name="Read T.D."/>
            <person name="Tapia R."/>
            <person name="Johnson S."/>
            <person name="Bishop-Lilly K.A."/>
            <person name="Detter C."/>
            <person name="Han C."/>
            <person name="Sozhamannan S."/>
            <person name="Rosenzweig C.N."/>
            <person name="Skowronski E.W."/>
        </authorList>
    </citation>
    <scope>NUCLEOTIDE SEQUENCE [LARGE SCALE GENOMIC DNA]</scope>
    <source>
        <strain evidence="22 23">AIT1</strain>
    </source>
</reference>
<feature type="active site" evidence="20">
    <location>
        <position position="281"/>
    </location>
</feature>
<feature type="active site" description="Proton donor" evidence="20">
    <location>
        <position position="211"/>
    </location>
</feature>
<dbReference type="UniPathway" id="UPA00219"/>
<feature type="active site" evidence="20">
    <location>
        <position position="160"/>
    </location>
</feature>
<comment type="subcellular location">
    <subcellularLocation>
        <location evidence="3 20">Cytoplasm</location>
    </subcellularLocation>
</comment>
<accession>A0A432WTL7</accession>
<dbReference type="SUPFAM" id="SSF56176">
    <property type="entry name" value="FAD-binding/transporter-associated domain-like"/>
    <property type="match status" value="1"/>
</dbReference>
<dbReference type="InterPro" id="IPR016169">
    <property type="entry name" value="FAD-bd_PCMH_sub2"/>
</dbReference>
<dbReference type="Gene3D" id="3.90.78.10">
    <property type="entry name" value="UDP-N-acetylenolpyruvoylglucosamine reductase, C-terminal domain"/>
    <property type="match status" value="1"/>
</dbReference>
<organism evidence="22 23">
    <name type="scientific">Aliidiomarina taiwanensis</name>
    <dbReference type="NCBI Taxonomy" id="946228"/>
    <lineage>
        <taxon>Bacteria</taxon>
        <taxon>Pseudomonadati</taxon>
        <taxon>Pseudomonadota</taxon>
        <taxon>Gammaproteobacteria</taxon>
        <taxon>Alteromonadales</taxon>
        <taxon>Idiomarinaceae</taxon>
        <taxon>Aliidiomarina</taxon>
    </lineage>
</organism>
<dbReference type="PROSITE" id="PS51387">
    <property type="entry name" value="FAD_PCMH"/>
    <property type="match status" value="1"/>
</dbReference>
<evidence type="ECO:0000256" key="16">
    <source>
        <dbReference type="ARBA" id="ARBA00023306"/>
    </source>
</evidence>
<evidence type="ECO:0000256" key="11">
    <source>
        <dbReference type="ARBA" id="ARBA00022827"/>
    </source>
</evidence>
<dbReference type="GO" id="GO:0009252">
    <property type="term" value="P:peptidoglycan biosynthetic process"/>
    <property type="evidence" value="ECO:0007669"/>
    <property type="project" value="UniProtKB-UniRule"/>
</dbReference>
<evidence type="ECO:0000313" key="23">
    <source>
        <dbReference type="Proteomes" id="UP000286976"/>
    </source>
</evidence>
<evidence type="ECO:0000256" key="9">
    <source>
        <dbReference type="ARBA" id="ARBA00022618"/>
    </source>
</evidence>
<proteinExistence type="inferred from homology"/>
<keyword evidence="23" id="KW-1185">Reference proteome</keyword>
<dbReference type="InterPro" id="IPR036318">
    <property type="entry name" value="FAD-bd_PCMH-like_sf"/>
</dbReference>
<dbReference type="PANTHER" id="PTHR21071:SF4">
    <property type="entry name" value="UDP-N-ACETYLENOLPYRUVOYLGLUCOSAMINE REDUCTASE"/>
    <property type="match status" value="1"/>
</dbReference>
<evidence type="ECO:0000256" key="13">
    <source>
        <dbReference type="ARBA" id="ARBA00022960"/>
    </source>
</evidence>
<evidence type="ECO:0000256" key="3">
    <source>
        <dbReference type="ARBA" id="ARBA00004496"/>
    </source>
</evidence>
<protein>
    <recommendedName>
        <fullName evidence="7 20">UDP-N-acetylenolpyruvoylglucosamine reductase</fullName>
        <ecNumber evidence="6 20">1.3.1.98</ecNumber>
    </recommendedName>
    <alternativeName>
        <fullName evidence="18 20">UDP-N-acetylmuramate dehydrogenase</fullName>
    </alternativeName>
</protein>
<dbReference type="HAMAP" id="MF_00037">
    <property type="entry name" value="MurB"/>
    <property type="match status" value="1"/>
</dbReference>
<evidence type="ECO:0000256" key="20">
    <source>
        <dbReference type="HAMAP-Rule" id="MF_00037"/>
    </source>
</evidence>
<evidence type="ECO:0000256" key="18">
    <source>
        <dbReference type="ARBA" id="ARBA00031026"/>
    </source>
</evidence>
<feature type="domain" description="FAD-binding PCMH-type" evidence="21">
    <location>
        <begin position="17"/>
        <end position="182"/>
    </location>
</feature>
<dbReference type="GO" id="GO:0008360">
    <property type="term" value="P:regulation of cell shape"/>
    <property type="evidence" value="ECO:0007669"/>
    <property type="project" value="UniProtKB-KW"/>
</dbReference>
<keyword evidence="8 20" id="KW-0963">Cytoplasm</keyword>
<evidence type="ECO:0000256" key="4">
    <source>
        <dbReference type="ARBA" id="ARBA00004752"/>
    </source>
</evidence>
<dbReference type="Pfam" id="PF02873">
    <property type="entry name" value="MurB_C"/>
    <property type="match status" value="1"/>
</dbReference>
<dbReference type="GO" id="GO:0051301">
    <property type="term" value="P:cell division"/>
    <property type="evidence" value="ECO:0007669"/>
    <property type="project" value="UniProtKB-KW"/>
</dbReference>
<comment type="pathway">
    <text evidence="4 20">Cell wall biogenesis; peptidoglycan biosynthesis.</text>
</comment>
<evidence type="ECO:0000256" key="8">
    <source>
        <dbReference type="ARBA" id="ARBA00022490"/>
    </source>
</evidence>
<dbReference type="Pfam" id="PF01565">
    <property type="entry name" value="FAD_binding_4"/>
    <property type="match status" value="1"/>
</dbReference>
<dbReference type="RefSeq" id="WP_126758231.1">
    <property type="nucleotide sequence ID" value="NZ_PIPQ01000014.1"/>
</dbReference>
<dbReference type="InterPro" id="IPR011601">
    <property type="entry name" value="MurB_C"/>
</dbReference>
<dbReference type="GO" id="GO:0005829">
    <property type="term" value="C:cytosol"/>
    <property type="evidence" value="ECO:0007669"/>
    <property type="project" value="TreeGrafter"/>
</dbReference>
<keyword evidence="12 20" id="KW-0521">NADP</keyword>
<dbReference type="OrthoDB" id="9804753at2"/>
<keyword evidence="16 20" id="KW-0131">Cell cycle</keyword>
<keyword evidence="10 20" id="KW-0285">Flavoprotein</keyword>
<dbReference type="InterPro" id="IPR036635">
    <property type="entry name" value="MurB_C_sf"/>
</dbReference>
<gene>
    <name evidence="20 22" type="primary">murB</name>
    <name evidence="22" type="ORF">CWE15_11550</name>
</gene>
<comment type="function">
    <text evidence="2 20">Cell wall formation.</text>
</comment>
<dbReference type="InterPro" id="IPR003170">
    <property type="entry name" value="MurB"/>
</dbReference>
<dbReference type="InterPro" id="IPR016166">
    <property type="entry name" value="FAD-bd_PCMH"/>
</dbReference>